<keyword evidence="1" id="KW-1133">Transmembrane helix</keyword>
<sequence>MGGLESVITGILDECSTYFTKVKMNREIFLRHGHCSCDIFLRIPRQRYKDLFFKTQELEFIFFSQTFLFYTRQKPIPFQFLLGGGYMMYWFDTYSAGISLLCAALFEAIGVAWIYGCYCIRDYQQFYTSISRLCLPSWAVGLGWGLLLFLL</sequence>
<name>A0AAV4R890_CAEEX</name>
<reference evidence="2 3" key="1">
    <citation type="submission" date="2021-06" db="EMBL/GenBank/DDBJ databases">
        <title>Caerostris extrusa draft genome.</title>
        <authorList>
            <person name="Kono N."/>
            <person name="Arakawa K."/>
        </authorList>
    </citation>
    <scope>NUCLEOTIDE SEQUENCE [LARGE SCALE GENOMIC DNA]</scope>
</reference>
<evidence type="ECO:0000256" key="1">
    <source>
        <dbReference type="SAM" id="Phobius"/>
    </source>
</evidence>
<dbReference type="Proteomes" id="UP001054945">
    <property type="component" value="Unassembled WGS sequence"/>
</dbReference>
<organism evidence="2 3">
    <name type="scientific">Caerostris extrusa</name>
    <name type="common">Bark spider</name>
    <name type="synonym">Caerostris bankana</name>
    <dbReference type="NCBI Taxonomy" id="172846"/>
    <lineage>
        <taxon>Eukaryota</taxon>
        <taxon>Metazoa</taxon>
        <taxon>Ecdysozoa</taxon>
        <taxon>Arthropoda</taxon>
        <taxon>Chelicerata</taxon>
        <taxon>Arachnida</taxon>
        <taxon>Araneae</taxon>
        <taxon>Araneomorphae</taxon>
        <taxon>Entelegynae</taxon>
        <taxon>Araneoidea</taxon>
        <taxon>Araneidae</taxon>
        <taxon>Caerostris</taxon>
    </lineage>
</organism>
<feature type="transmembrane region" description="Helical" evidence="1">
    <location>
        <begin position="130"/>
        <end position="150"/>
    </location>
</feature>
<proteinExistence type="predicted"/>
<comment type="caution">
    <text evidence="2">The sequence shown here is derived from an EMBL/GenBank/DDBJ whole genome shotgun (WGS) entry which is preliminary data.</text>
</comment>
<accession>A0AAV4R890</accession>
<feature type="transmembrane region" description="Helical" evidence="1">
    <location>
        <begin position="97"/>
        <end position="118"/>
    </location>
</feature>
<gene>
    <name evidence="2" type="primary">SLC6A3_2</name>
    <name evidence="2" type="ORF">CEXT_770321</name>
</gene>
<keyword evidence="3" id="KW-1185">Reference proteome</keyword>
<evidence type="ECO:0000313" key="3">
    <source>
        <dbReference type="Proteomes" id="UP001054945"/>
    </source>
</evidence>
<dbReference type="EMBL" id="BPLR01007583">
    <property type="protein sequence ID" value="GIY18163.1"/>
    <property type="molecule type" value="Genomic_DNA"/>
</dbReference>
<evidence type="ECO:0000313" key="2">
    <source>
        <dbReference type="EMBL" id="GIY18163.1"/>
    </source>
</evidence>
<protein>
    <submittedName>
        <fullName evidence="2">Transporter</fullName>
    </submittedName>
</protein>
<keyword evidence="1" id="KW-0472">Membrane</keyword>
<dbReference type="SUPFAM" id="SSF161070">
    <property type="entry name" value="SNF-like"/>
    <property type="match status" value="1"/>
</dbReference>
<keyword evidence="1" id="KW-0812">Transmembrane</keyword>
<dbReference type="AlphaFoldDB" id="A0AAV4R890"/>
<dbReference type="InterPro" id="IPR037272">
    <property type="entry name" value="SNS_sf"/>
</dbReference>